<feature type="domain" description="Reverse transcriptase Ty1/copia-type" evidence="1">
    <location>
        <begin position="1"/>
        <end position="73"/>
    </location>
</feature>
<proteinExistence type="predicted"/>
<dbReference type="PaxDb" id="4097-A0A1S3X0K3"/>
<dbReference type="RefSeq" id="XP_016433336.1">
    <property type="nucleotide sequence ID" value="XM_016577850.1"/>
</dbReference>
<organism evidence="2">
    <name type="scientific">Nicotiana tabacum</name>
    <name type="common">Common tobacco</name>
    <dbReference type="NCBI Taxonomy" id="4097"/>
    <lineage>
        <taxon>Eukaryota</taxon>
        <taxon>Viridiplantae</taxon>
        <taxon>Streptophyta</taxon>
        <taxon>Embryophyta</taxon>
        <taxon>Tracheophyta</taxon>
        <taxon>Spermatophyta</taxon>
        <taxon>Magnoliopsida</taxon>
        <taxon>eudicotyledons</taxon>
        <taxon>Gunneridae</taxon>
        <taxon>Pentapetalae</taxon>
        <taxon>asterids</taxon>
        <taxon>lamiids</taxon>
        <taxon>Solanales</taxon>
        <taxon>Solanaceae</taxon>
        <taxon>Nicotianoideae</taxon>
        <taxon>Nicotianeae</taxon>
        <taxon>Nicotiana</taxon>
    </lineage>
</organism>
<dbReference type="InterPro" id="IPR043502">
    <property type="entry name" value="DNA/RNA_pol_sf"/>
</dbReference>
<dbReference type="PANTHER" id="PTHR11439">
    <property type="entry name" value="GAG-POL-RELATED RETROTRANSPOSON"/>
    <property type="match status" value="1"/>
</dbReference>
<dbReference type="AlphaFoldDB" id="A0A1S3X0K3"/>
<sequence length="210" mass="24080">MDSSFKQSRFDYSLFTKKVDQHIVVILIYVDDLLITGSSIELIYEAKHSLHQQFKVKDLGELGYFIGIEVAGYSSTEDPLVDITSYQKLIQKLLYLTVTRPEICYAVQSLSKFMHAPKRSHIDASLRVVRYLKNAPRLGVHLKRSLVHSLVAFCDSDWGDFPVTRRSISGYLVKLRDTLISWKFKKQHIVSRSSAKAEYRSMTTAVVEIT</sequence>
<protein>
    <submittedName>
        <fullName evidence="2">Uncharacterized mitochondrial protein AtMg00810-like</fullName>
    </submittedName>
</protein>
<dbReference type="KEGG" id="nta:107759837"/>
<dbReference type="PANTHER" id="PTHR11439:SF441">
    <property type="entry name" value="REVERSE TRANSCRIPTASE TY1_COPIA-TYPE DOMAIN-CONTAINING PROTEIN"/>
    <property type="match status" value="1"/>
</dbReference>
<gene>
    <name evidence="2" type="primary">LOC107759837</name>
</gene>
<dbReference type="Pfam" id="PF07727">
    <property type="entry name" value="RVT_2"/>
    <property type="match status" value="1"/>
</dbReference>
<reference evidence="2" key="1">
    <citation type="submission" date="2025-08" db="UniProtKB">
        <authorList>
            <consortium name="RefSeq"/>
        </authorList>
    </citation>
    <scope>IDENTIFICATION</scope>
</reference>
<accession>A0A1S3X0K3</accession>
<dbReference type="OrthoDB" id="1287748at2759"/>
<name>A0A1S3X0K3_TOBAC</name>
<dbReference type="CDD" id="cd09272">
    <property type="entry name" value="RNase_HI_RT_Ty1"/>
    <property type="match status" value="1"/>
</dbReference>
<dbReference type="InterPro" id="IPR013103">
    <property type="entry name" value="RVT_2"/>
</dbReference>
<evidence type="ECO:0000313" key="2">
    <source>
        <dbReference type="RefSeq" id="XP_016433336.1"/>
    </source>
</evidence>
<dbReference type="SUPFAM" id="SSF56672">
    <property type="entry name" value="DNA/RNA polymerases"/>
    <property type="match status" value="1"/>
</dbReference>
<dbReference type="STRING" id="4097.A0A1S3X0K3"/>
<evidence type="ECO:0000259" key="1">
    <source>
        <dbReference type="Pfam" id="PF07727"/>
    </source>
</evidence>